<evidence type="ECO:0000256" key="2">
    <source>
        <dbReference type="SAM" id="Phobius"/>
    </source>
</evidence>
<gene>
    <name evidence="3" type="ordered locus">BMS_1298</name>
</gene>
<dbReference type="PATRIC" id="fig|862908.3.peg.1235"/>
<keyword evidence="2" id="KW-1133">Transmembrane helix</keyword>
<dbReference type="AlphaFoldDB" id="E1WZI4"/>
<evidence type="ECO:0000313" key="3">
    <source>
        <dbReference type="EMBL" id="CBW26170.1"/>
    </source>
</evidence>
<dbReference type="RefSeq" id="WP_014243954.1">
    <property type="nucleotide sequence ID" value="NC_016620.1"/>
</dbReference>
<evidence type="ECO:0000256" key="1">
    <source>
        <dbReference type="SAM" id="Coils"/>
    </source>
</evidence>
<dbReference type="Proteomes" id="UP000008963">
    <property type="component" value="Chromosome"/>
</dbReference>
<feature type="transmembrane region" description="Helical" evidence="2">
    <location>
        <begin position="31"/>
        <end position="54"/>
    </location>
</feature>
<reference evidence="4" key="1">
    <citation type="journal article" date="2013" name="ISME J.">
        <title>A small predatory core genome in the divergent marine Bacteriovorax marinus SJ and the terrestrial Bdellovibrio bacteriovorus.</title>
        <authorList>
            <person name="Crossman L.C."/>
            <person name="Chen H."/>
            <person name="Cerdeno-Tarraga A.M."/>
            <person name="Brooks K."/>
            <person name="Quail M.A."/>
            <person name="Pineiro S.A."/>
            <person name="Hobley L."/>
            <person name="Sockett R.E."/>
            <person name="Bentley S.D."/>
            <person name="Parkhill J."/>
            <person name="Williams H.N."/>
            <person name="Stine O.C."/>
        </authorList>
    </citation>
    <scope>NUCLEOTIDE SEQUENCE [LARGE SCALE GENOMIC DNA]</scope>
    <source>
        <strain evidence="4">ATCC BAA-682 / DSM 15412 / SJ</strain>
    </source>
</reference>
<name>E1WZI4_HALMS</name>
<dbReference type="HOGENOM" id="CLU_1150598_0_0_7"/>
<keyword evidence="2" id="KW-0472">Membrane</keyword>
<keyword evidence="1" id="KW-0175">Coiled coil</keyword>
<keyword evidence="2" id="KW-0812">Transmembrane</keyword>
<organism evidence="3 4">
    <name type="scientific">Halobacteriovorax marinus (strain ATCC BAA-682 / DSM 15412 / SJ)</name>
    <name type="common">Bacteriovorax marinus</name>
    <dbReference type="NCBI Taxonomy" id="862908"/>
    <lineage>
        <taxon>Bacteria</taxon>
        <taxon>Pseudomonadati</taxon>
        <taxon>Bdellovibrionota</taxon>
        <taxon>Bacteriovoracia</taxon>
        <taxon>Bacteriovoracales</taxon>
        <taxon>Halobacteriovoraceae</taxon>
        <taxon>Halobacteriovorax</taxon>
    </lineage>
</organism>
<dbReference type="KEGG" id="bmx:BMS_1298"/>
<protein>
    <submittedName>
        <fullName evidence="3">Membrane protein</fullName>
    </submittedName>
</protein>
<dbReference type="STRING" id="862908.BMS_1298"/>
<keyword evidence="4" id="KW-1185">Reference proteome</keyword>
<proteinExistence type="predicted"/>
<dbReference type="OrthoDB" id="5296461at2"/>
<feature type="coiled-coil region" evidence="1">
    <location>
        <begin position="69"/>
        <end position="96"/>
    </location>
</feature>
<evidence type="ECO:0000313" key="4">
    <source>
        <dbReference type="Proteomes" id="UP000008963"/>
    </source>
</evidence>
<sequence length="241" mass="27162">MAHKPAKMSFLIYDDKKGPVFLNTNRFALKFTLYVLPIITVLSILVIIAGSVYFKQIREMARRKEPAIIKELKATNAELNSQLQQISALNQEFEQKLSSTSTDGVNFSSLAMFKPVPGQTDLSTTPALTVDDIDFEAGDKKLKIKFNIINQTKNGRKLAGYIHILMSSPSKISFYPIKEIASEDMLISYNQGESFAFSRLRNVDAIFDLTGFDEHKVLFKILIFSRTGDLLLKKLVAKDLK</sequence>
<dbReference type="EMBL" id="FQ312005">
    <property type="protein sequence ID" value="CBW26170.1"/>
    <property type="molecule type" value="Genomic_DNA"/>
</dbReference>
<accession>E1WZI4</accession>